<accession>A0A8D8KLT0</accession>
<feature type="compositionally biased region" description="Basic residues" evidence="1">
    <location>
        <begin position="37"/>
        <end position="48"/>
    </location>
</feature>
<feature type="region of interest" description="Disordered" evidence="1">
    <location>
        <begin position="1"/>
        <end position="72"/>
    </location>
</feature>
<protein>
    <submittedName>
        <fullName evidence="2">(northern house mosquito) hypothetical protein</fullName>
    </submittedName>
</protein>
<reference evidence="2" key="1">
    <citation type="submission" date="2021-05" db="EMBL/GenBank/DDBJ databases">
        <authorList>
            <person name="Alioto T."/>
            <person name="Alioto T."/>
            <person name="Gomez Garrido J."/>
        </authorList>
    </citation>
    <scope>NUCLEOTIDE SEQUENCE</scope>
</reference>
<dbReference type="EMBL" id="HBUE01329384">
    <property type="protein sequence ID" value="CAG6592496.1"/>
    <property type="molecule type" value="Transcribed_RNA"/>
</dbReference>
<sequence length="108" mass="12456">MKSKTSNNHKKKCIKSQVKRETRRKSTVPQSIDAFPKKHTPQTKKKRVNSSSSSRPNRHDRANRFPWGLESLPGQSSEEVVVLLLVLTERTHALVSSSSRRIHHYGWQ</sequence>
<dbReference type="EMBL" id="HBUE01222715">
    <property type="protein sequence ID" value="CAG6540427.1"/>
    <property type="molecule type" value="Transcribed_RNA"/>
</dbReference>
<feature type="compositionally biased region" description="Basic residues" evidence="1">
    <location>
        <begin position="1"/>
        <end position="14"/>
    </location>
</feature>
<name>A0A8D8KLT0_CULPI</name>
<organism evidence="2">
    <name type="scientific">Culex pipiens</name>
    <name type="common">House mosquito</name>
    <dbReference type="NCBI Taxonomy" id="7175"/>
    <lineage>
        <taxon>Eukaryota</taxon>
        <taxon>Metazoa</taxon>
        <taxon>Ecdysozoa</taxon>
        <taxon>Arthropoda</taxon>
        <taxon>Hexapoda</taxon>
        <taxon>Insecta</taxon>
        <taxon>Pterygota</taxon>
        <taxon>Neoptera</taxon>
        <taxon>Endopterygota</taxon>
        <taxon>Diptera</taxon>
        <taxon>Nematocera</taxon>
        <taxon>Culicoidea</taxon>
        <taxon>Culicidae</taxon>
        <taxon>Culicinae</taxon>
        <taxon>Culicini</taxon>
        <taxon>Culex</taxon>
        <taxon>Culex</taxon>
    </lineage>
</organism>
<dbReference type="AlphaFoldDB" id="A0A8D8KLT0"/>
<evidence type="ECO:0000256" key="1">
    <source>
        <dbReference type="SAM" id="MobiDB-lite"/>
    </source>
</evidence>
<proteinExistence type="predicted"/>
<evidence type="ECO:0000313" key="2">
    <source>
        <dbReference type="EMBL" id="CAG6592496.1"/>
    </source>
</evidence>